<feature type="domain" description="Flagellar M-ring C-terminal" evidence="12">
    <location>
        <begin position="254"/>
        <end position="404"/>
    </location>
</feature>
<keyword evidence="8 9" id="KW-0975">Bacterial flagellum</keyword>
<dbReference type="InterPro" id="IPR045851">
    <property type="entry name" value="AMP-bd_C_sf"/>
</dbReference>
<dbReference type="InterPro" id="IPR013556">
    <property type="entry name" value="Flag_M-ring_C"/>
</dbReference>
<organism evidence="13 14">
    <name type="scientific">Nocardioides fonticola</name>
    <dbReference type="NCBI Taxonomy" id="450363"/>
    <lineage>
        <taxon>Bacteria</taxon>
        <taxon>Bacillati</taxon>
        <taxon>Actinomycetota</taxon>
        <taxon>Actinomycetes</taxon>
        <taxon>Propionibacteriales</taxon>
        <taxon>Nocardioidaceae</taxon>
        <taxon>Nocardioides</taxon>
    </lineage>
</organism>
<comment type="similarity">
    <text evidence="3 9">Belongs to the FliF family.</text>
</comment>
<comment type="subcellular location">
    <subcellularLocation>
        <location evidence="1 9">Bacterial flagellum basal body</location>
    </subcellularLocation>
    <subcellularLocation>
        <location evidence="2">Cell membrane</location>
        <topology evidence="2">Multi-pass membrane protein</topology>
    </subcellularLocation>
</comment>
<dbReference type="InterPro" id="IPR043427">
    <property type="entry name" value="YscJ/FliF"/>
</dbReference>
<gene>
    <name evidence="13" type="primary">fliF</name>
    <name evidence="13" type="ORF">GCM10022215_07790</name>
</gene>
<evidence type="ECO:0000256" key="3">
    <source>
        <dbReference type="ARBA" id="ARBA00007971"/>
    </source>
</evidence>
<dbReference type="Proteomes" id="UP001501495">
    <property type="component" value="Unassembled WGS sequence"/>
</dbReference>
<feature type="transmembrane region" description="Helical" evidence="10">
    <location>
        <begin position="25"/>
        <end position="45"/>
    </location>
</feature>
<dbReference type="Pfam" id="PF08345">
    <property type="entry name" value="YscJ_FliF_C"/>
    <property type="match status" value="1"/>
</dbReference>
<dbReference type="PANTHER" id="PTHR30046">
    <property type="entry name" value="FLAGELLAR M-RING PROTEIN"/>
    <property type="match status" value="1"/>
</dbReference>
<accession>A0ABP7XCP7</accession>
<keyword evidence="7 10" id="KW-0472">Membrane</keyword>
<dbReference type="Pfam" id="PF01514">
    <property type="entry name" value="YscJ_FliF"/>
    <property type="match status" value="1"/>
</dbReference>
<feature type="transmembrane region" description="Helical" evidence="10">
    <location>
        <begin position="431"/>
        <end position="450"/>
    </location>
</feature>
<evidence type="ECO:0000256" key="8">
    <source>
        <dbReference type="ARBA" id="ARBA00023143"/>
    </source>
</evidence>
<evidence type="ECO:0000259" key="11">
    <source>
        <dbReference type="Pfam" id="PF01514"/>
    </source>
</evidence>
<evidence type="ECO:0000256" key="9">
    <source>
        <dbReference type="PIRNR" id="PIRNR004862"/>
    </source>
</evidence>
<evidence type="ECO:0000256" key="1">
    <source>
        <dbReference type="ARBA" id="ARBA00004117"/>
    </source>
</evidence>
<dbReference type="RefSeq" id="WP_344731916.1">
    <property type="nucleotide sequence ID" value="NZ_BAAAZH010000006.1"/>
</dbReference>
<keyword evidence="13" id="KW-0966">Cell projection</keyword>
<dbReference type="EMBL" id="BAAAZH010000006">
    <property type="protein sequence ID" value="GAA4111812.1"/>
    <property type="molecule type" value="Genomic_DNA"/>
</dbReference>
<protein>
    <recommendedName>
        <fullName evidence="9">Flagellar M-ring protein</fullName>
    </recommendedName>
</protein>
<evidence type="ECO:0000256" key="4">
    <source>
        <dbReference type="ARBA" id="ARBA00022475"/>
    </source>
</evidence>
<dbReference type="NCBIfam" id="TIGR00206">
    <property type="entry name" value="fliF"/>
    <property type="match status" value="1"/>
</dbReference>
<reference evidence="14" key="1">
    <citation type="journal article" date="2019" name="Int. J. Syst. Evol. Microbiol.">
        <title>The Global Catalogue of Microorganisms (GCM) 10K type strain sequencing project: providing services to taxonomists for standard genome sequencing and annotation.</title>
        <authorList>
            <consortium name="The Broad Institute Genomics Platform"/>
            <consortium name="The Broad Institute Genome Sequencing Center for Infectious Disease"/>
            <person name="Wu L."/>
            <person name="Ma J."/>
        </authorList>
    </citation>
    <scope>NUCLEOTIDE SEQUENCE [LARGE SCALE GENOMIC DNA]</scope>
    <source>
        <strain evidence="14">JCM 16703</strain>
    </source>
</reference>
<evidence type="ECO:0000256" key="6">
    <source>
        <dbReference type="ARBA" id="ARBA00022989"/>
    </source>
</evidence>
<dbReference type="InterPro" id="IPR006182">
    <property type="entry name" value="FliF_N_dom"/>
</dbReference>
<comment type="function">
    <text evidence="9">The M ring may be actively involved in energy transduction.</text>
</comment>
<name>A0ABP7XCP7_9ACTN</name>
<dbReference type="InterPro" id="IPR000067">
    <property type="entry name" value="FlgMring_FliF"/>
</dbReference>
<evidence type="ECO:0000256" key="5">
    <source>
        <dbReference type="ARBA" id="ARBA00022692"/>
    </source>
</evidence>
<comment type="caution">
    <text evidence="13">The sequence shown here is derived from an EMBL/GenBank/DDBJ whole genome shotgun (WGS) entry which is preliminary data.</text>
</comment>
<proteinExistence type="inferred from homology"/>
<evidence type="ECO:0000259" key="12">
    <source>
        <dbReference type="Pfam" id="PF08345"/>
    </source>
</evidence>
<dbReference type="PRINTS" id="PR01009">
    <property type="entry name" value="FLGMRINGFLIF"/>
</dbReference>
<evidence type="ECO:0000313" key="14">
    <source>
        <dbReference type="Proteomes" id="UP001501495"/>
    </source>
</evidence>
<feature type="domain" description="Flagellar M-ring N-terminal" evidence="11">
    <location>
        <begin position="46"/>
        <end position="220"/>
    </location>
</feature>
<dbReference type="PANTHER" id="PTHR30046:SF0">
    <property type="entry name" value="FLAGELLAR M-RING PROTEIN"/>
    <property type="match status" value="1"/>
</dbReference>
<evidence type="ECO:0000256" key="2">
    <source>
        <dbReference type="ARBA" id="ARBA00004651"/>
    </source>
</evidence>
<evidence type="ECO:0000256" key="7">
    <source>
        <dbReference type="ARBA" id="ARBA00023136"/>
    </source>
</evidence>
<dbReference type="Gene3D" id="3.30.300.30">
    <property type="match status" value="1"/>
</dbReference>
<evidence type="ECO:0000256" key="10">
    <source>
        <dbReference type="SAM" id="Phobius"/>
    </source>
</evidence>
<keyword evidence="4" id="KW-1003">Cell membrane</keyword>
<keyword evidence="14" id="KW-1185">Reference proteome</keyword>
<evidence type="ECO:0000313" key="13">
    <source>
        <dbReference type="EMBL" id="GAA4111812.1"/>
    </source>
</evidence>
<keyword evidence="5 10" id="KW-0812">Transmembrane</keyword>
<keyword evidence="13" id="KW-0969">Cilium</keyword>
<sequence>MKDTLTRTLARYRQQFAAFTPGQKVVAIIGTGALLLGGFMVYKWASAPSYTPLYSNLSASDASAITQELDSSGTPYQLTGGGNTIMVPQNMVDQARLDVAGKGLPASSSGSTDPFKNSGIASSDFEQQTNVRMALENDLAGTIEHIDGINTAVVHLAIPQKQAFTDQQDPVTASVLVQADPGASLSAGEVQTIVQLVSSSVDGLDPAKVSVADSTGRVYTSTTGDGTGADPMMQNQQISAVQQDLQGRLQAMMDRVVGPGNSTVQVTPVLDFDKTTTDTTTYTQDPNNPISSQTITNETYQGADATGAAGGVVGPDGQLTTGTGTGGTGSSYVKKGETQDRAIGSTVQHVESTPGQIQTLHIGVAMDTATTKAFSSANVRNLIASTAGVNLKRGDTIQVVSMPFDRSAEAAAAAELKAAQAQQSTVARNDLIRKGALGGVVLLMLLLALIKSRRRAKQRAQATTLVVEQLRENAAAQAAAVEANHALALAAPERTREDDMLDELNTLIERQPEDVATLLRGWLTER</sequence>
<keyword evidence="6 10" id="KW-1133">Transmembrane helix</keyword>
<keyword evidence="13" id="KW-0282">Flagellum</keyword>
<dbReference type="PIRSF" id="PIRSF004862">
    <property type="entry name" value="FliF"/>
    <property type="match status" value="1"/>
</dbReference>